<keyword evidence="1" id="KW-0812">Transmembrane</keyword>
<dbReference type="EMBL" id="RKRK01000005">
    <property type="protein sequence ID" value="RPF54826.1"/>
    <property type="molecule type" value="Genomic_DNA"/>
</dbReference>
<feature type="transmembrane region" description="Helical" evidence="1">
    <location>
        <begin position="6"/>
        <end position="22"/>
    </location>
</feature>
<sequence>MESIYLYLLNPILFILLGFLFAKSKTMKSIIFTLIAFEVIILFWTAVLILTVFQGFSISDQTTFVFSGIYAGLGLSITMGTKFFMNKVK</sequence>
<protein>
    <submittedName>
        <fullName evidence="2">Uncharacterized protein</fullName>
    </submittedName>
</protein>
<keyword evidence="1" id="KW-1133">Transmembrane helix</keyword>
<evidence type="ECO:0000256" key="1">
    <source>
        <dbReference type="SAM" id="Phobius"/>
    </source>
</evidence>
<proteinExistence type="predicted"/>
<evidence type="ECO:0000313" key="3">
    <source>
        <dbReference type="Proteomes" id="UP000277108"/>
    </source>
</evidence>
<organism evidence="2 3">
    <name type="scientific">Abyssicoccus albus</name>
    <dbReference type="NCBI Taxonomy" id="1817405"/>
    <lineage>
        <taxon>Bacteria</taxon>
        <taxon>Bacillati</taxon>
        <taxon>Bacillota</taxon>
        <taxon>Bacilli</taxon>
        <taxon>Bacillales</taxon>
        <taxon>Abyssicoccaceae</taxon>
    </lineage>
</organism>
<reference evidence="2 3" key="1">
    <citation type="submission" date="2018-11" db="EMBL/GenBank/DDBJ databases">
        <title>Genomic Encyclopedia of Type Strains, Phase IV (KMG-IV): sequencing the most valuable type-strain genomes for metagenomic binning, comparative biology and taxonomic classification.</title>
        <authorList>
            <person name="Goeker M."/>
        </authorList>
    </citation>
    <scope>NUCLEOTIDE SEQUENCE [LARGE SCALE GENOMIC DNA]</scope>
    <source>
        <strain evidence="2 3">DSM 29158</strain>
    </source>
</reference>
<name>A0A3N5BAM8_9BACL</name>
<feature type="transmembrane region" description="Helical" evidence="1">
    <location>
        <begin position="29"/>
        <end position="52"/>
    </location>
</feature>
<accession>A0A3N5BAM8</accession>
<feature type="transmembrane region" description="Helical" evidence="1">
    <location>
        <begin position="64"/>
        <end position="85"/>
    </location>
</feature>
<keyword evidence="3" id="KW-1185">Reference proteome</keyword>
<dbReference type="Proteomes" id="UP000277108">
    <property type="component" value="Unassembled WGS sequence"/>
</dbReference>
<comment type="caution">
    <text evidence="2">The sequence shown here is derived from an EMBL/GenBank/DDBJ whole genome shotgun (WGS) entry which is preliminary data.</text>
</comment>
<dbReference type="RefSeq" id="WP_123808436.1">
    <property type="nucleotide sequence ID" value="NZ_RKRK01000005.1"/>
</dbReference>
<keyword evidence="1" id="KW-0472">Membrane</keyword>
<dbReference type="AlphaFoldDB" id="A0A3N5BAM8"/>
<gene>
    <name evidence="2" type="ORF">EDD62_1603</name>
</gene>
<evidence type="ECO:0000313" key="2">
    <source>
        <dbReference type="EMBL" id="RPF54826.1"/>
    </source>
</evidence>